<dbReference type="AlphaFoldDB" id="A0A7W7ZEJ3"/>
<protein>
    <submittedName>
        <fullName evidence="1">Uncharacterized protein</fullName>
    </submittedName>
</protein>
<proteinExistence type="predicted"/>
<accession>A0A7W7ZEJ3</accession>
<name>A0A7W7ZEJ3_9BACT</name>
<comment type="caution">
    <text evidence="1">The sequence shown here is derived from an EMBL/GenBank/DDBJ whole genome shotgun (WGS) entry which is preliminary data.</text>
</comment>
<reference evidence="1 2" key="1">
    <citation type="submission" date="2020-08" db="EMBL/GenBank/DDBJ databases">
        <title>Genomic Encyclopedia of Type Strains, Phase IV (KMG-V): Genome sequencing to study the core and pangenomes of soil and plant-associated prokaryotes.</title>
        <authorList>
            <person name="Whitman W."/>
        </authorList>
    </citation>
    <scope>NUCLEOTIDE SEQUENCE [LARGE SCALE GENOMIC DNA]</scope>
    <source>
        <strain evidence="1 2">M8UP14</strain>
    </source>
</reference>
<dbReference type="Proteomes" id="UP000540989">
    <property type="component" value="Unassembled WGS sequence"/>
</dbReference>
<sequence length="204" mass="23335">MPAGQVVGTRFVDYFRGAFCLLPRIPLHLEKPSCVPPNDRPALSGRFHLQVRSDRAIHGSKPGRERYRNTSIIGLPRYRVKSSEAQACYEKTDIVFRVSPYSCLPKPNQSEESRFCRAFSFGFTIALTIFDRDIELRLFRPGPGRARAHVVAVYRKGRGYQNIREPFSGGRDWPLHQSWTPCLLPRSEYQGPVQKVGIPDRTRC</sequence>
<keyword evidence="2" id="KW-1185">Reference proteome</keyword>
<evidence type="ECO:0000313" key="2">
    <source>
        <dbReference type="Proteomes" id="UP000540989"/>
    </source>
</evidence>
<organism evidence="1 2">
    <name type="scientific">Granulicella aggregans</name>
    <dbReference type="NCBI Taxonomy" id="474949"/>
    <lineage>
        <taxon>Bacteria</taxon>
        <taxon>Pseudomonadati</taxon>
        <taxon>Acidobacteriota</taxon>
        <taxon>Terriglobia</taxon>
        <taxon>Terriglobales</taxon>
        <taxon>Acidobacteriaceae</taxon>
        <taxon>Granulicella</taxon>
    </lineage>
</organism>
<dbReference type="EMBL" id="JACHIP010000004">
    <property type="protein sequence ID" value="MBB5058273.1"/>
    <property type="molecule type" value="Genomic_DNA"/>
</dbReference>
<gene>
    <name evidence="1" type="ORF">HDF16_002987</name>
</gene>
<evidence type="ECO:0000313" key="1">
    <source>
        <dbReference type="EMBL" id="MBB5058273.1"/>
    </source>
</evidence>